<feature type="compositionally biased region" description="Low complexity" evidence="4">
    <location>
        <begin position="22"/>
        <end position="39"/>
    </location>
</feature>
<organism evidence="6 7">
    <name type="scientific">Deinococcus cavernae</name>
    <dbReference type="NCBI Taxonomy" id="2320857"/>
    <lineage>
        <taxon>Bacteria</taxon>
        <taxon>Thermotogati</taxon>
        <taxon>Deinococcota</taxon>
        <taxon>Deinococci</taxon>
        <taxon>Deinococcales</taxon>
        <taxon>Deinococcaceae</taxon>
        <taxon>Deinococcus</taxon>
    </lineage>
</organism>
<dbReference type="AlphaFoldDB" id="A0A418V0D1"/>
<dbReference type="EMBL" id="QYUJ01000030">
    <property type="protein sequence ID" value="RJF69181.1"/>
    <property type="molecule type" value="Genomic_DNA"/>
</dbReference>
<accession>A0A418V0D1</accession>
<dbReference type="PANTHER" id="PTHR43343">
    <property type="entry name" value="PEPTIDASE S12"/>
    <property type="match status" value="1"/>
</dbReference>
<keyword evidence="2 6" id="KW-0645">Protease</keyword>
<dbReference type="SUPFAM" id="SSF50156">
    <property type="entry name" value="PDZ domain-like"/>
    <property type="match status" value="1"/>
</dbReference>
<keyword evidence="3" id="KW-0378">Hydrolase</keyword>
<dbReference type="Pfam" id="PF13180">
    <property type="entry name" value="PDZ_2"/>
    <property type="match status" value="1"/>
</dbReference>
<dbReference type="GO" id="GO:0004252">
    <property type="term" value="F:serine-type endopeptidase activity"/>
    <property type="evidence" value="ECO:0007669"/>
    <property type="project" value="InterPro"/>
</dbReference>
<feature type="region of interest" description="Disordered" evidence="4">
    <location>
        <begin position="1"/>
        <end position="44"/>
    </location>
</feature>
<proteinExistence type="inferred from homology"/>
<dbReference type="PANTHER" id="PTHR43343:SF3">
    <property type="entry name" value="PROTEASE DO-LIKE 8, CHLOROPLASTIC"/>
    <property type="match status" value="1"/>
</dbReference>
<dbReference type="OrthoDB" id="73775at2"/>
<feature type="domain" description="PDZ" evidence="5">
    <location>
        <begin position="241"/>
        <end position="356"/>
    </location>
</feature>
<dbReference type="InterPro" id="IPR001478">
    <property type="entry name" value="PDZ"/>
</dbReference>
<keyword evidence="7" id="KW-1185">Reference proteome</keyword>
<evidence type="ECO:0000313" key="6">
    <source>
        <dbReference type="EMBL" id="RJF69181.1"/>
    </source>
</evidence>
<evidence type="ECO:0000256" key="4">
    <source>
        <dbReference type="SAM" id="MobiDB-lite"/>
    </source>
</evidence>
<protein>
    <submittedName>
        <fullName evidence="6">Serine protease</fullName>
    </submittedName>
</protein>
<comment type="similarity">
    <text evidence="1">Belongs to the peptidase S1C family.</text>
</comment>
<dbReference type="InterPro" id="IPR036034">
    <property type="entry name" value="PDZ_sf"/>
</dbReference>
<evidence type="ECO:0000259" key="5">
    <source>
        <dbReference type="PROSITE" id="PS50106"/>
    </source>
</evidence>
<reference evidence="6 7" key="1">
    <citation type="submission" date="2018-09" db="EMBL/GenBank/DDBJ databases">
        <authorList>
            <person name="Zhu H."/>
        </authorList>
    </citation>
    <scope>NUCLEOTIDE SEQUENCE [LARGE SCALE GENOMIC DNA]</scope>
    <source>
        <strain evidence="6 7">K2S05-167</strain>
    </source>
</reference>
<evidence type="ECO:0000256" key="3">
    <source>
        <dbReference type="ARBA" id="ARBA00022801"/>
    </source>
</evidence>
<evidence type="ECO:0000313" key="7">
    <source>
        <dbReference type="Proteomes" id="UP000286287"/>
    </source>
</evidence>
<dbReference type="PRINTS" id="PR00834">
    <property type="entry name" value="PROTEASES2C"/>
</dbReference>
<dbReference type="InterPro" id="IPR051201">
    <property type="entry name" value="Chloro_Bact_Ser_Proteases"/>
</dbReference>
<dbReference type="SMART" id="SM00228">
    <property type="entry name" value="PDZ"/>
    <property type="match status" value="1"/>
</dbReference>
<name>A0A418V0D1_9DEIO</name>
<evidence type="ECO:0000256" key="1">
    <source>
        <dbReference type="ARBA" id="ARBA00010541"/>
    </source>
</evidence>
<gene>
    <name evidence="6" type="ORF">D3875_22605</name>
</gene>
<comment type="caution">
    <text evidence="6">The sequence shown here is derived from an EMBL/GenBank/DDBJ whole genome shotgun (WGS) entry which is preliminary data.</text>
</comment>
<dbReference type="Proteomes" id="UP000286287">
    <property type="component" value="Unassembled WGS sequence"/>
</dbReference>
<dbReference type="Pfam" id="PF13365">
    <property type="entry name" value="Trypsin_2"/>
    <property type="match status" value="1"/>
</dbReference>
<dbReference type="CDD" id="cd06779">
    <property type="entry name" value="cpPDZ_Deg_HtrA-like"/>
    <property type="match status" value="1"/>
</dbReference>
<dbReference type="InterPro" id="IPR043504">
    <property type="entry name" value="Peptidase_S1_PA_chymotrypsin"/>
</dbReference>
<sequence length="372" mass="38761">MLGVAALLGPGGKAQTPPPASAAPSSATTSKSQASTPPSEQETQQLNDLFRKLRPATLRLEDCPLEGSCAEPNGLGSGFLISAEGLALTAYHVVFQSQKLEAVTSDGQRHPVNVVGFDEQHDLAVLKVSVPRGTPFFPLAASNPALKEAALVIGNGNGDFLRPKTGRLLSLNADAGRADFPPGTLELSAPLVPGDSGGPVINLRGEAVGVVSYISLQRSSSSAGNTILSYAVPVTTGDNLLAALRAGTKNEAPVIGVSILPELSSLDQEEFKEANRILKLGLGDTPGAFFMEVTAGSPAAQAGLRPLQIDAQRKITPGDVVTAVNGKRILNFSEFQYAVRQYKPGDSVTLTLLRGGKELKVTLKLAPRSTLK</sequence>
<dbReference type="PROSITE" id="PS50106">
    <property type="entry name" value="PDZ"/>
    <property type="match status" value="1"/>
</dbReference>
<dbReference type="GO" id="GO:0006508">
    <property type="term" value="P:proteolysis"/>
    <property type="evidence" value="ECO:0007669"/>
    <property type="project" value="UniProtKB-KW"/>
</dbReference>
<dbReference type="InterPro" id="IPR001940">
    <property type="entry name" value="Peptidase_S1C"/>
</dbReference>
<evidence type="ECO:0000256" key="2">
    <source>
        <dbReference type="ARBA" id="ARBA00022670"/>
    </source>
</evidence>
<dbReference type="Gene3D" id="2.40.10.10">
    <property type="entry name" value="Trypsin-like serine proteases"/>
    <property type="match status" value="2"/>
</dbReference>
<dbReference type="Gene3D" id="2.30.42.10">
    <property type="match status" value="1"/>
</dbReference>
<dbReference type="SUPFAM" id="SSF50494">
    <property type="entry name" value="Trypsin-like serine proteases"/>
    <property type="match status" value="1"/>
</dbReference>
<dbReference type="InterPro" id="IPR009003">
    <property type="entry name" value="Peptidase_S1_PA"/>
</dbReference>